<dbReference type="InterPro" id="IPR000674">
    <property type="entry name" value="Ald_Oxase/Xan_DH_a/b"/>
</dbReference>
<comment type="caution">
    <text evidence="2">The sequence shown here is derived from an EMBL/GenBank/DDBJ whole genome shotgun (WGS) entry which is preliminary data.</text>
</comment>
<dbReference type="InterPro" id="IPR006311">
    <property type="entry name" value="TAT_signal"/>
</dbReference>
<dbReference type="Gene3D" id="3.90.1170.50">
    <property type="entry name" value="Aldehyde oxidase/xanthine dehydrogenase, a/b hammerhead"/>
    <property type="match status" value="1"/>
</dbReference>
<evidence type="ECO:0000313" key="2">
    <source>
        <dbReference type="EMBL" id="KAA9133541.1"/>
    </source>
</evidence>
<dbReference type="SMART" id="SM01008">
    <property type="entry name" value="Ald_Xan_dh_C"/>
    <property type="match status" value="1"/>
</dbReference>
<dbReference type="Pfam" id="PF20256">
    <property type="entry name" value="MoCoBD_2"/>
    <property type="match status" value="2"/>
</dbReference>
<feature type="domain" description="Aldehyde oxidase/xanthine dehydrogenase a/b hammerhead" evidence="1">
    <location>
        <begin position="213"/>
        <end position="299"/>
    </location>
</feature>
<dbReference type="SUPFAM" id="SSF56003">
    <property type="entry name" value="Molybdenum cofactor-binding domain"/>
    <property type="match status" value="2"/>
</dbReference>
<dbReference type="Pfam" id="PF02738">
    <property type="entry name" value="MoCoBD_1"/>
    <property type="match status" value="1"/>
</dbReference>
<name>A0A5N0TG05_9GAMM</name>
<keyword evidence="3" id="KW-1185">Reference proteome</keyword>
<dbReference type="Proteomes" id="UP000325372">
    <property type="component" value="Unassembled WGS sequence"/>
</dbReference>
<sequence>MGALGKRGDRSFTLTRRGFLAGSTGAGLVMAFGGASLATSAIAAIEDKAFSPTVWFNIDASGHVNVNIARAEMGQHVGTALARIVAEELGADWSKVGLTHVDTDPKWGYMVTGGSWSVSTSYLAMSQAGAAGRLVLAEAGAALLGADPADCEVRDGAVHVGDRSVTFGEIVGRGQVDRTFSADELAALPVKAASDRRLIGKPISALDVPEKSRGTARYGIDAERPGMVYARPLVPPTRYGSTVNGVDDSAAKTITGYQGFQVLEDPSETLQGWVVALADSYWAAHKAADAIVVDWTPGPTATVDEDAILAKGAELAAGDDGVLYVSEGDTGVLGDDALESTYRTHTALHFTLEPGNAVAEQVDGTWHLHSGNQWQSLILPVLATALQVEESQLVIHQYYLGGGFGRRLFGDTMLPAALASKAIGKPVKVVFNREDDSRFDCARSASVQTFRGQVGADGKAEAVDSAVVAGWPTLAMAPGFMPDGLGGTGKVDPFSASGANHWYSIPNHRVRLMNNTLAQETFLPGWLRAVGPGWIGWGVECFMDELAHAAGADPIDFRLAHLDAAGKNAGEEPKSIGGANRLAHVLRVVREQSGWGRDLPEDEGMGVACTFGQERDMPTWIGCVAHVKVDRASGKVTVKKLWQTIDCGTVVHPDGALAQAEGAMLWGVSLALHEGTRFDAGQVADRNLGSYTPLRMADIPELDIRFVESTEFPVGMGEPPLIPVAPAIGNAIHAAVGVRLRDLPMRPDDLKAALAT</sequence>
<dbReference type="InterPro" id="IPR008274">
    <property type="entry name" value="AldOxase/xan_DH_MoCoBD1"/>
</dbReference>
<reference evidence="2 3" key="1">
    <citation type="submission" date="2019-09" db="EMBL/GenBank/DDBJ databases">
        <title>Wenzhouxiangella sp. Genome sequencing and assembly.</title>
        <authorList>
            <person name="Zhang R."/>
        </authorList>
    </citation>
    <scope>NUCLEOTIDE SEQUENCE [LARGE SCALE GENOMIC DNA]</scope>
    <source>
        <strain evidence="2 3">W260</strain>
    </source>
</reference>
<gene>
    <name evidence="2" type="ORF">F3N42_04115</name>
</gene>
<dbReference type="Gene3D" id="3.30.365.10">
    <property type="entry name" value="Aldehyde oxidase/xanthine dehydrogenase, molybdopterin binding domain"/>
    <property type="match status" value="4"/>
</dbReference>
<dbReference type="SUPFAM" id="SSF54665">
    <property type="entry name" value="CO dehydrogenase molybdoprotein N-domain-like"/>
    <property type="match status" value="1"/>
</dbReference>
<dbReference type="PANTHER" id="PTHR47495:SF2">
    <property type="entry name" value="ALDEHYDE DEHYDROGENASE"/>
    <property type="match status" value="1"/>
</dbReference>
<dbReference type="InterPro" id="IPR037165">
    <property type="entry name" value="AldOxase/xan_DH_Mopterin-bd_sf"/>
</dbReference>
<protein>
    <submittedName>
        <fullName evidence="2">Xanthine dehydrogenase family protein molybdopterin-binding subunit</fullName>
    </submittedName>
</protein>
<proteinExistence type="predicted"/>
<dbReference type="AlphaFoldDB" id="A0A5N0TG05"/>
<dbReference type="PANTHER" id="PTHR47495">
    <property type="entry name" value="ALDEHYDE DEHYDROGENASE"/>
    <property type="match status" value="1"/>
</dbReference>
<accession>A0A5N0TG05</accession>
<dbReference type="InterPro" id="IPR046867">
    <property type="entry name" value="AldOxase/xan_DH_MoCoBD2"/>
</dbReference>
<evidence type="ECO:0000259" key="1">
    <source>
        <dbReference type="SMART" id="SM01008"/>
    </source>
</evidence>
<dbReference type="PIRSF" id="PIRSF036389">
    <property type="entry name" value="IOR_B"/>
    <property type="match status" value="1"/>
</dbReference>
<dbReference type="InterPro" id="IPR012368">
    <property type="entry name" value="OxRdtase_Mopterin-bd_su_IorB"/>
</dbReference>
<evidence type="ECO:0000313" key="3">
    <source>
        <dbReference type="Proteomes" id="UP000325372"/>
    </source>
</evidence>
<dbReference type="GO" id="GO:0016491">
    <property type="term" value="F:oxidoreductase activity"/>
    <property type="evidence" value="ECO:0007669"/>
    <property type="project" value="InterPro"/>
</dbReference>
<dbReference type="RefSeq" id="WP_150863102.1">
    <property type="nucleotide sequence ID" value="NZ_VYXP01000002.1"/>
</dbReference>
<dbReference type="InterPro" id="IPR036856">
    <property type="entry name" value="Ald_Oxase/Xan_DH_a/b_sf"/>
</dbReference>
<dbReference type="PROSITE" id="PS51318">
    <property type="entry name" value="TAT"/>
    <property type="match status" value="1"/>
</dbReference>
<dbReference type="EMBL" id="VYXP01000002">
    <property type="protein sequence ID" value="KAA9133541.1"/>
    <property type="molecule type" value="Genomic_DNA"/>
</dbReference>
<organism evidence="2 3">
    <name type="scientific">Marinihelvus fidelis</name>
    <dbReference type="NCBI Taxonomy" id="2613842"/>
    <lineage>
        <taxon>Bacteria</taxon>
        <taxon>Pseudomonadati</taxon>
        <taxon>Pseudomonadota</taxon>
        <taxon>Gammaproteobacteria</taxon>
        <taxon>Chromatiales</taxon>
        <taxon>Wenzhouxiangellaceae</taxon>
        <taxon>Marinihelvus</taxon>
    </lineage>
</organism>
<dbReference type="InterPro" id="IPR052516">
    <property type="entry name" value="N-heterocyclic_Hydroxylase"/>
</dbReference>